<protein>
    <submittedName>
        <fullName evidence="2">Uncharacterized protein</fullName>
    </submittedName>
</protein>
<proteinExistence type="predicted"/>
<evidence type="ECO:0000256" key="1">
    <source>
        <dbReference type="SAM" id="MobiDB-lite"/>
    </source>
</evidence>
<sequence length="212" mass="23507">MNDRQHEDRLVYKHDDDDLSIPPQRADGMPATQEPRHSSQEPRHGGVLPERRDGLDDGRRGDLDDDDTPTVIADRPAGLPVPGQAAAHADRPDPADTGHTGHTTDAAHIPDVTHSADTTGGPLFDHDSEQVRRRWQEVQAGFVDDPRDSVERADSLVGEITTSLRTALEARTAELQGRWKNNDHNDTEQLRTALRDYRATLEQLLTLTSGTR</sequence>
<reference evidence="2 3" key="1">
    <citation type="submission" date="2023-07" db="EMBL/GenBank/DDBJ databases">
        <title>Sequencing the genomes of 1000 actinobacteria strains.</title>
        <authorList>
            <person name="Klenk H.-P."/>
        </authorList>
    </citation>
    <scope>NUCLEOTIDE SEQUENCE [LARGE SCALE GENOMIC DNA]</scope>
    <source>
        <strain evidence="2 3">DSM 44109</strain>
    </source>
</reference>
<evidence type="ECO:0000313" key="3">
    <source>
        <dbReference type="Proteomes" id="UP001230426"/>
    </source>
</evidence>
<gene>
    <name evidence="2" type="ORF">J2S55_001323</name>
</gene>
<evidence type="ECO:0000313" key="2">
    <source>
        <dbReference type="EMBL" id="MDP9862064.1"/>
    </source>
</evidence>
<accession>A0ABT9QYM2</accession>
<keyword evidence="3" id="KW-1185">Reference proteome</keyword>
<comment type="caution">
    <text evidence="2">The sequence shown here is derived from an EMBL/GenBank/DDBJ whole genome shotgun (WGS) entry which is preliminary data.</text>
</comment>
<feature type="region of interest" description="Disordered" evidence="1">
    <location>
        <begin position="1"/>
        <end position="121"/>
    </location>
</feature>
<organism evidence="2 3">
    <name type="scientific">Streptosporangium brasiliense</name>
    <dbReference type="NCBI Taxonomy" id="47480"/>
    <lineage>
        <taxon>Bacteria</taxon>
        <taxon>Bacillati</taxon>
        <taxon>Actinomycetota</taxon>
        <taxon>Actinomycetes</taxon>
        <taxon>Streptosporangiales</taxon>
        <taxon>Streptosporangiaceae</taxon>
        <taxon>Streptosporangium</taxon>
    </lineage>
</organism>
<dbReference type="Proteomes" id="UP001230426">
    <property type="component" value="Unassembled WGS sequence"/>
</dbReference>
<name>A0ABT9QYM2_9ACTN</name>
<feature type="compositionally biased region" description="Basic and acidic residues" evidence="1">
    <location>
        <begin position="34"/>
        <end position="62"/>
    </location>
</feature>
<dbReference type="EMBL" id="JAUSRB010000001">
    <property type="protein sequence ID" value="MDP9862064.1"/>
    <property type="molecule type" value="Genomic_DNA"/>
</dbReference>
<feature type="compositionally biased region" description="Basic and acidic residues" evidence="1">
    <location>
        <begin position="1"/>
        <end position="16"/>
    </location>
</feature>
<dbReference type="RefSeq" id="WP_306858058.1">
    <property type="nucleotide sequence ID" value="NZ_JAUSRB010000001.1"/>
</dbReference>
<feature type="compositionally biased region" description="Low complexity" evidence="1">
    <location>
        <begin position="97"/>
        <end position="107"/>
    </location>
</feature>